<dbReference type="InterPro" id="IPR009387">
    <property type="entry name" value="HigB-2"/>
</dbReference>
<dbReference type="eggNOG" id="COG4737">
    <property type="taxonomic scope" value="Bacteria"/>
</dbReference>
<dbReference type="EMBL" id="CP007044">
    <property type="protein sequence ID" value="AHG20428.1"/>
    <property type="molecule type" value="Genomic_DNA"/>
</dbReference>
<keyword evidence="2" id="KW-1185">Reference proteome</keyword>
<evidence type="ECO:0000313" key="1">
    <source>
        <dbReference type="EMBL" id="AHG20428.1"/>
    </source>
</evidence>
<evidence type="ECO:0000313" key="2">
    <source>
        <dbReference type="Proteomes" id="UP000019030"/>
    </source>
</evidence>
<proteinExistence type="predicted"/>
<accession>W0L9E1</accession>
<dbReference type="PIRSF" id="PIRSF039032">
    <property type="entry name" value="HigB-2"/>
    <property type="match status" value="1"/>
</dbReference>
<organism evidence="1 2">
    <name type="scientific">Chania multitudinisentens RB-25</name>
    <dbReference type="NCBI Taxonomy" id="1441930"/>
    <lineage>
        <taxon>Bacteria</taxon>
        <taxon>Pseudomonadati</taxon>
        <taxon>Pseudomonadota</taxon>
        <taxon>Gammaproteobacteria</taxon>
        <taxon>Enterobacterales</taxon>
        <taxon>Yersiniaceae</taxon>
        <taxon>Chania</taxon>
    </lineage>
</organism>
<dbReference type="RefSeq" id="WP_024912358.1">
    <property type="nucleotide sequence ID" value="NZ_CP007044.2"/>
</dbReference>
<gene>
    <name evidence="1" type="ORF">Z042_12905</name>
</gene>
<dbReference type="Proteomes" id="UP000019030">
    <property type="component" value="Chromosome"/>
</dbReference>
<dbReference type="AlphaFoldDB" id="W0L9E1"/>
<reference evidence="1 2" key="1">
    <citation type="submission" date="2014-01" db="EMBL/GenBank/DDBJ databases">
        <title>Isolation of Serratia multitudinisentens RB-25 from Ex-Landfill site.</title>
        <authorList>
            <person name="Robson E.H.J."/>
        </authorList>
    </citation>
    <scope>NUCLEOTIDE SEQUENCE [LARGE SCALE GENOMIC DNA]</scope>
    <source>
        <strain evidence="1 2">RB-25</strain>
    </source>
</reference>
<protein>
    <submittedName>
        <fullName evidence="1">Toxin</fullName>
    </submittedName>
</protein>
<dbReference type="HOGENOM" id="CLU_110687_1_2_6"/>
<dbReference type="KEGG" id="sfo:Z042_12905"/>
<sequence length="114" mass="13630">MEALFIELPPFERYRAEYLTDDQFRGLQQILLKNPECGDVIQHTGGLRKIRFADLRRQKGKRGGIRVIYYWYLEKSQFLMFTLYDKNQKDDLTKPQQELLRGMLEQAKKGKLDE</sequence>
<dbReference type="STRING" id="1441930.Z042_12905"/>
<name>W0L9E1_9GAMM</name>
<reference evidence="1 2" key="2">
    <citation type="submission" date="2015-03" db="EMBL/GenBank/DDBJ databases">
        <authorList>
            <person name="Chan K.-G."/>
        </authorList>
    </citation>
    <scope>NUCLEOTIDE SEQUENCE [LARGE SCALE GENOMIC DNA]</scope>
    <source>
        <strain evidence="1 2">RB-25</strain>
    </source>
</reference>
<dbReference type="PATRIC" id="fig|1441930.4.peg.2561"/>
<dbReference type="OrthoDB" id="197283at2"/>